<dbReference type="Proteomes" id="UP000233556">
    <property type="component" value="Unassembled WGS sequence"/>
</dbReference>
<reference evidence="2" key="1">
    <citation type="submission" date="2017-11" db="EMBL/GenBank/DDBJ databases">
        <authorList>
            <person name="Lima N.C."/>
            <person name="Parody-Merino A.M."/>
            <person name="Battley P.F."/>
            <person name="Fidler A.E."/>
            <person name="Prosdocimi F."/>
        </authorList>
    </citation>
    <scope>NUCLEOTIDE SEQUENCE [LARGE SCALE GENOMIC DNA]</scope>
</reference>
<evidence type="ECO:0000313" key="1">
    <source>
        <dbReference type="EMBL" id="PKU30805.1"/>
    </source>
</evidence>
<dbReference type="AlphaFoldDB" id="A0A2I0TAJ7"/>
<evidence type="ECO:0000313" key="2">
    <source>
        <dbReference type="Proteomes" id="UP000233556"/>
    </source>
</evidence>
<proteinExistence type="predicted"/>
<keyword evidence="2" id="KW-1185">Reference proteome</keyword>
<name>A0A2I0TAJ7_LIMLA</name>
<accession>A0A2I0TAJ7</accession>
<organism evidence="1 2">
    <name type="scientific">Limosa lapponica baueri</name>
    <dbReference type="NCBI Taxonomy" id="1758121"/>
    <lineage>
        <taxon>Eukaryota</taxon>
        <taxon>Metazoa</taxon>
        <taxon>Chordata</taxon>
        <taxon>Craniata</taxon>
        <taxon>Vertebrata</taxon>
        <taxon>Euteleostomi</taxon>
        <taxon>Archelosauria</taxon>
        <taxon>Archosauria</taxon>
        <taxon>Dinosauria</taxon>
        <taxon>Saurischia</taxon>
        <taxon>Theropoda</taxon>
        <taxon>Coelurosauria</taxon>
        <taxon>Aves</taxon>
        <taxon>Neognathae</taxon>
        <taxon>Neoaves</taxon>
        <taxon>Charadriiformes</taxon>
        <taxon>Scolopacidae</taxon>
        <taxon>Limosa</taxon>
    </lineage>
</organism>
<protein>
    <submittedName>
        <fullName evidence="1">Uncharacterized protein</fullName>
    </submittedName>
</protein>
<gene>
    <name evidence="1" type="ORF">llap_18892</name>
</gene>
<reference evidence="2" key="2">
    <citation type="submission" date="2017-12" db="EMBL/GenBank/DDBJ databases">
        <title>Genome sequence of the Bar-tailed Godwit (Limosa lapponica baueri).</title>
        <authorList>
            <person name="Lima N.C.B."/>
            <person name="Parody-Merino A.M."/>
            <person name="Battley P.F."/>
            <person name="Fidler A.E."/>
            <person name="Prosdocimi F."/>
        </authorList>
    </citation>
    <scope>NUCLEOTIDE SEQUENCE [LARGE SCALE GENOMIC DNA]</scope>
</reference>
<dbReference type="EMBL" id="KZ513949">
    <property type="protein sequence ID" value="PKU30805.1"/>
    <property type="molecule type" value="Genomic_DNA"/>
</dbReference>
<sequence>MLSEDQDCTWKKSSCKSRERKKEKETLHSRLLDLTLQVCRGMLLVDEPIVQLVNQHGVTRFSKLFIYKES</sequence>